<name>A0A0N0GR34_9NEIS</name>
<evidence type="ECO:0000256" key="4">
    <source>
        <dbReference type="ARBA" id="ARBA00022833"/>
    </source>
</evidence>
<dbReference type="InterPro" id="IPR041891">
    <property type="entry name" value="Alpha_CA_prokaryot-like"/>
</dbReference>
<dbReference type="InterPro" id="IPR001148">
    <property type="entry name" value="CA_dom"/>
</dbReference>
<keyword evidence="4" id="KW-0862">Zinc</keyword>
<comment type="catalytic activity">
    <reaction evidence="6">
        <text>hydrogencarbonate + H(+) = CO2 + H2O</text>
        <dbReference type="Rhea" id="RHEA:10748"/>
        <dbReference type="ChEBI" id="CHEBI:15377"/>
        <dbReference type="ChEBI" id="CHEBI:15378"/>
        <dbReference type="ChEBI" id="CHEBI:16526"/>
        <dbReference type="ChEBI" id="CHEBI:17544"/>
        <dbReference type="EC" id="4.2.1.1"/>
    </reaction>
</comment>
<evidence type="ECO:0000256" key="6">
    <source>
        <dbReference type="ARBA" id="ARBA00048348"/>
    </source>
</evidence>
<feature type="domain" description="Alpha-carbonic anhydrase" evidence="7">
    <location>
        <begin position="40"/>
        <end position="267"/>
    </location>
</feature>
<dbReference type="Proteomes" id="UP000037939">
    <property type="component" value="Unassembled WGS sequence"/>
</dbReference>
<protein>
    <recommendedName>
        <fullName evidence="2">carbonic anhydrase</fullName>
        <ecNumber evidence="2">4.2.1.1</ecNumber>
    </recommendedName>
</protein>
<dbReference type="PANTHER" id="PTHR18952">
    <property type="entry name" value="CARBONIC ANHYDRASE"/>
    <property type="match status" value="1"/>
</dbReference>
<dbReference type="SMART" id="SM01057">
    <property type="entry name" value="Carb_anhydrase"/>
    <property type="match status" value="1"/>
</dbReference>
<proteinExistence type="inferred from homology"/>
<dbReference type="PANTHER" id="PTHR18952:SF265">
    <property type="entry name" value="CARBONIC ANHYDRASE"/>
    <property type="match status" value="1"/>
</dbReference>
<dbReference type="OrthoDB" id="5327615at2"/>
<gene>
    <name evidence="8" type="primary">cah</name>
    <name evidence="8" type="ORF">WG78_01480</name>
</gene>
<dbReference type="PROSITE" id="PS51144">
    <property type="entry name" value="ALPHA_CA_2"/>
    <property type="match status" value="1"/>
</dbReference>
<keyword evidence="9" id="KW-1185">Reference proteome</keyword>
<dbReference type="EMBL" id="LAQT01000001">
    <property type="protein sequence ID" value="KPC55288.1"/>
    <property type="molecule type" value="Genomic_DNA"/>
</dbReference>
<evidence type="ECO:0000259" key="7">
    <source>
        <dbReference type="PROSITE" id="PS51144"/>
    </source>
</evidence>
<evidence type="ECO:0000313" key="9">
    <source>
        <dbReference type="Proteomes" id="UP000037939"/>
    </source>
</evidence>
<dbReference type="GO" id="GO:0008270">
    <property type="term" value="F:zinc ion binding"/>
    <property type="evidence" value="ECO:0007669"/>
    <property type="project" value="InterPro"/>
</dbReference>
<keyword evidence="5 8" id="KW-0456">Lyase</keyword>
<dbReference type="PATRIC" id="fig|857265.3.peg.311"/>
<dbReference type="AlphaFoldDB" id="A0A0N0GR34"/>
<dbReference type="STRING" id="857265.WG78_01480"/>
<dbReference type="Gene3D" id="3.10.200.10">
    <property type="entry name" value="Alpha carbonic anhydrase"/>
    <property type="match status" value="1"/>
</dbReference>
<evidence type="ECO:0000256" key="3">
    <source>
        <dbReference type="ARBA" id="ARBA00022723"/>
    </source>
</evidence>
<comment type="caution">
    <text evidence="8">The sequence shown here is derived from an EMBL/GenBank/DDBJ whole genome shotgun (WGS) entry which is preliminary data.</text>
</comment>
<dbReference type="Pfam" id="PF00194">
    <property type="entry name" value="Carb_anhydrase"/>
    <property type="match status" value="1"/>
</dbReference>
<comment type="similarity">
    <text evidence="1">Belongs to the alpha-carbonic anhydrase family.</text>
</comment>
<sequence>MSTLRKPLNPEHFIMNLVNTFSSALLLAASITAVSADEHPVWTYTGEHGPAHWSAVDHGFAACEIGRHESPINIENAKPAPPKYPRLAVSYKTLPLDILNTGHAIQFQAQASDSKILLGKGEYQLQQFHFHSPGEERFGGKSSDMDAHFVHKNSKGQLAVLAVQFNIGMHPNRELQKLLEQIPAEPGKEQKMDNVRIDPTALLPRKRGYYTYDGSLTTPPCSEGVTWIEFKQAVEISQDQLEAMQNYYRGNQRPVQPLNGRVVYEVK</sequence>
<dbReference type="InterPro" id="IPR023561">
    <property type="entry name" value="Carbonic_anhydrase_a-class"/>
</dbReference>
<evidence type="ECO:0000256" key="2">
    <source>
        <dbReference type="ARBA" id="ARBA00012925"/>
    </source>
</evidence>
<evidence type="ECO:0000313" key="8">
    <source>
        <dbReference type="EMBL" id="KPC55288.1"/>
    </source>
</evidence>
<evidence type="ECO:0000256" key="5">
    <source>
        <dbReference type="ARBA" id="ARBA00023239"/>
    </source>
</evidence>
<organism evidence="8 9">
    <name type="scientific">Amantichitinum ursilacus</name>
    <dbReference type="NCBI Taxonomy" id="857265"/>
    <lineage>
        <taxon>Bacteria</taxon>
        <taxon>Pseudomonadati</taxon>
        <taxon>Pseudomonadota</taxon>
        <taxon>Betaproteobacteria</taxon>
        <taxon>Neisseriales</taxon>
        <taxon>Chitinibacteraceae</taxon>
        <taxon>Amantichitinum</taxon>
    </lineage>
</organism>
<accession>A0A0N0GR34</accession>
<dbReference type="InterPro" id="IPR036398">
    <property type="entry name" value="CA_dom_sf"/>
</dbReference>
<dbReference type="EC" id="4.2.1.1" evidence="2"/>
<evidence type="ECO:0000256" key="1">
    <source>
        <dbReference type="ARBA" id="ARBA00010718"/>
    </source>
</evidence>
<keyword evidence="3" id="KW-0479">Metal-binding</keyword>
<dbReference type="GO" id="GO:0004089">
    <property type="term" value="F:carbonate dehydratase activity"/>
    <property type="evidence" value="ECO:0007669"/>
    <property type="project" value="UniProtKB-EC"/>
</dbReference>
<dbReference type="CDD" id="cd03124">
    <property type="entry name" value="alpha_CA_prokaryotic_like"/>
    <property type="match status" value="1"/>
</dbReference>
<reference evidence="8 9" key="1">
    <citation type="submission" date="2015-07" db="EMBL/GenBank/DDBJ databases">
        <title>Draft genome sequence of the Amantichitinum ursilacus IGB-41, a new chitin-degrading bacterium.</title>
        <authorList>
            <person name="Kirstahler P."/>
            <person name="Guenther M."/>
            <person name="Grumaz C."/>
            <person name="Rupp S."/>
            <person name="Zibek S."/>
            <person name="Sohn K."/>
        </authorList>
    </citation>
    <scope>NUCLEOTIDE SEQUENCE [LARGE SCALE GENOMIC DNA]</scope>
    <source>
        <strain evidence="8 9">IGB-41</strain>
    </source>
</reference>
<dbReference type="SUPFAM" id="SSF51069">
    <property type="entry name" value="Carbonic anhydrase"/>
    <property type="match status" value="1"/>
</dbReference>